<dbReference type="STRING" id="449447.MAE_30220"/>
<proteinExistence type="predicted"/>
<accession>B0JKQ5</accession>
<organism evidence="1 2">
    <name type="scientific">Microcystis aeruginosa (strain NIES-843 / IAM M-2473)</name>
    <dbReference type="NCBI Taxonomy" id="449447"/>
    <lineage>
        <taxon>Bacteria</taxon>
        <taxon>Bacillati</taxon>
        <taxon>Cyanobacteriota</taxon>
        <taxon>Cyanophyceae</taxon>
        <taxon>Oscillatoriophycideae</taxon>
        <taxon>Chroococcales</taxon>
        <taxon>Microcystaceae</taxon>
        <taxon>Microcystis</taxon>
    </lineage>
</organism>
<gene>
    <name evidence="1" type="ordered locus">MAE_30220</name>
</gene>
<dbReference type="HOGENOM" id="CLU_3119818_0_0_3"/>
<dbReference type="KEGG" id="mar:MAE_30220"/>
<dbReference type="EnsemblBacteria" id="BAG02844">
    <property type="protein sequence ID" value="BAG02844"/>
    <property type="gene ID" value="MAE_30220"/>
</dbReference>
<dbReference type="AlphaFoldDB" id="B0JKQ5"/>
<dbReference type="PaxDb" id="449447-MAE_30220"/>
<dbReference type="Proteomes" id="UP000001510">
    <property type="component" value="Chromosome"/>
</dbReference>
<protein>
    <submittedName>
        <fullName evidence="1">Uncharacterized protein</fullName>
    </submittedName>
</protein>
<dbReference type="EMBL" id="AP009552">
    <property type="protein sequence ID" value="BAG02844.1"/>
    <property type="molecule type" value="Genomic_DNA"/>
</dbReference>
<sequence length="50" mass="5747">MLQGGFLTCFASKEYMFIVNKINYTYFSLPQFRSSGVPLFWGVNLILSNC</sequence>
<reference evidence="1 2" key="1">
    <citation type="journal article" date="2007" name="DNA Res.">
        <title>Complete genomic structure of the bloom-forming toxic cyanobacterium Microcystis aeruginosa NIES-843.</title>
        <authorList>
            <person name="Kaneko T."/>
            <person name="Nakajima N."/>
            <person name="Okamoto S."/>
            <person name="Suzuki I."/>
            <person name="Tanabe Y."/>
            <person name="Tamaoki M."/>
            <person name="Nakamura Y."/>
            <person name="Kasai F."/>
            <person name="Watanabe A."/>
            <person name="Kawashima K."/>
            <person name="Kishida Y."/>
            <person name="Ono A."/>
            <person name="Shimizu Y."/>
            <person name="Takahashi C."/>
            <person name="Minami C."/>
            <person name="Fujishiro T."/>
            <person name="Kohara M."/>
            <person name="Katoh M."/>
            <person name="Nakazaki N."/>
            <person name="Nakayama S."/>
            <person name="Yamada M."/>
            <person name="Tabata S."/>
            <person name="Watanabe M.M."/>
        </authorList>
    </citation>
    <scope>NUCLEOTIDE SEQUENCE [LARGE SCALE GENOMIC DNA]</scope>
    <source>
        <strain evidence="2">NIES-843 / IAM M-247</strain>
    </source>
</reference>
<keyword evidence="2" id="KW-1185">Reference proteome</keyword>
<evidence type="ECO:0000313" key="2">
    <source>
        <dbReference type="Proteomes" id="UP000001510"/>
    </source>
</evidence>
<evidence type="ECO:0000313" key="1">
    <source>
        <dbReference type="EMBL" id="BAG02844.1"/>
    </source>
</evidence>
<name>B0JKQ5_MICAN</name>